<dbReference type="Proteomes" id="UP000054359">
    <property type="component" value="Unassembled WGS sequence"/>
</dbReference>
<dbReference type="EMBL" id="KK121009">
    <property type="protein sequence ID" value="KFM79541.1"/>
    <property type="molecule type" value="Genomic_DNA"/>
</dbReference>
<evidence type="ECO:0000313" key="2">
    <source>
        <dbReference type="Proteomes" id="UP000054359"/>
    </source>
</evidence>
<reference evidence="1 2" key="1">
    <citation type="submission" date="2013-11" db="EMBL/GenBank/DDBJ databases">
        <title>Genome sequencing of Stegodyphus mimosarum.</title>
        <authorList>
            <person name="Bechsgaard J."/>
        </authorList>
    </citation>
    <scope>NUCLEOTIDE SEQUENCE [LARGE SCALE GENOMIC DNA]</scope>
</reference>
<evidence type="ECO:0000313" key="1">
    <source>
        <dbReference type="EMBL" id="KFM79541.1"/>
    </source>
</evidence>
<feature type="non-terminal residue" evidence="1">
    <location>
        <position position="1"/>
    </location>
</feature>
<proteinExistence type="predicted"/>
<feature type="non-terminal residue" evidence="1">
    <location>
        <position position="51"/>
    </location>
</feature>
<protein>
    <submittedName>
        <fullName evidence="1">Uncharacterized protein</fullName>
    </submittedName>
</protein>
<sequence>IDGNITIYITPALDATTWEVENKVRTFTFADQMTFSEDTFRHQHMLILRES</sequence>
<dbReference type="AlphaFoldDB" id="A0A087UQA2"/>
<gene>
    <name evidence="1" type="ORF">X975_10535</name>
</gene>
<accession>A0A087UQA2</accession>
<organism evidence="1 2">
    <name type="scientific">Stegodyphus mimosarum</name>
    <name type="common">African social velvet spider</name>
    <dbReference type="NCBI Taxonomy" id="407821"/>
    <lineage>
        <taxon>Eukaryota</taxon>
        <taxon>Metazoa</taxon>
        <taxon>Ecdysozoa</taxon>
        <taxon>Arthropoda</taxon>
        <taxon>Chelicerata</taxon>
        <taxon>Arachnida</taxon>
        <taxon>Araneae</taxon>
        <taxon>Araneomorphae</taxon>
        <taxon>Entelegynae</taxon>
        <taxon>Eresoidea</taxon>
        <taxon>Eresidae</taxon>
        <taxon>Stegodyphus</taxon>
    </lineage>
</organism>
<name>A0A087UQA2_STEMI</name>
<keyword evidence="2" id="KW-1185">Reference proteome</keyword>